<dbReference type="EMBL" id="JAAIUW010000005">
    <property type="protein sequence ID" value="KAF7831619.1"/>
    <property type="molecule type" value="Genomic_DNA"/>
</dbReference>
<gene>
    <name evidence="1" type="ORF">G2W53_013952</name>
</gene>
<dbReference type="Proteomes" id="UP000634136">
    <property type="component" value="Unassembled WGS sequence"/>
</dbReference>
<evidence type="ECO:0000313" key="1">
    <source>
        <dbReference type="EMBL" id="KAF7831619.1"/>
    </source>
</evidence>
<proteinExistence type="predicted"/>
<reference evidence="1" key="1">
    <citation type="submission" date="2020-09" db="EMBL/GenBank/DDBJ databases">
        <title>Genome-Enabled Discovery of Anthraquinone Biosynthesis in Senna tora.</title>
        <authorList>
            <person name="Kang S.-H."/>
            <person name="Pandey R.P."/>
            <person name="Lee C.-M."/>
            <person name="Sim J.-S."/>
            <person name="Jeong J.-T."/>
            <person name="Choi B.-S."/>
            <person name="Jung M."/>
            <person name="Ginzburg D."/>
            <person name="Zhao K."/>
            <person name="Won S.Y."/>
            <person name="Oh T.-J."/>
            <person name="Yu Y."/>
            <person name="Kim N.-H."/>
            <person name="Lee O.R."/>
            <person name="Lee T.-H."/>
            <person name="Bashyal P."/>
            <person name="Kim T.-S."/>
            <person name="Lee W.-H."/>
            <person name="Kawkins C."/>
            <person name="Kim C.-K."/>
            <person name="Kim J.S."/>
            <person name="Ahn B.O."/>
            <person name="Rhee S.Y."/>
            <person name="Sohng J.K."/>
        </authorList>
    </citation>
    <scope>NUCLEOTIDE SEQUENCE</scope>
    <source>
        <tissue evidence="1">Leaf</tissue>
    </source>
</reference>
<sequence>MACDVMICLVCVHCDYWLNTIIEIVIYMKIKVNMSGSEVGIDTQFSKD</sequence>
<comment type="caution">
    <text evidence="1">The sequence shown here is derived from an EMBL/GenBank/DDBJ whole genome shotgun (WGS) entry which is preliminary data.</text>
</comment>
<keyword evidence="2" id="KW-1185">Reference proteome</keyword>
<protein>
    <submittedName>
        <fullName evidence="1">Uncharacterized protein</fullName>
    </submittedName>
</protein>
<dbReference type="AlphaFoldDB" id="A0A834WSV3"/>
<accession>A0A834WSV3</accession>
<name>A0A834WSV3_9FABA</name>
<evidence type="ECO:0000313" key="2">
    <source>
        <dbReference type="Proteomes" id="UP000634136"/>
    </source>
</evidence>
<organism evidence="1 2">
    <name type="scientific">Senna tora</name>
    <dbReference type="NCBI Taxonomy" id="362788"/>
    <lineage>
        <taxon>Eukaryota</taxon>
        <taxon>Viridiplantae</taxon>
        <taxon>Streptophyta</taxon>
        <taxon>Embryophyta</taxon>
        <taxon>Tracheophyta</taxon>
        <taxon>Spermatophyta</taxon>
        <taxon>Magnoliopsida</taxon>
        <taxon>eudicotyledons</taxon>
        <taxon>Gunneridae</taxon>
        <taxon>Pentapetalae</taxon>
        <taxon>rosids</taxon>
        <taxon>fabids</taxon>
        <taxon>Fabales</taxon>
        <taxon>Fabaceae</taxon>
        <taxon>Caesalpinioideae</taxon>
        <taxon>Cassia clade</taxon>
        <taxon>Senna</taxon>
    </lineage>
</organism>